<dbReference type="InterPro" id="IPR017853">
    <property type="entry name" value="GH"/>
</dbReference>
<comment type="caution">
    <text evidence="2">The sequence shown here is derived from an EMBL/GenBank/DDBJ whole genome shotgun (WGS) entry which is preliminary data.</text>
</comment>
<proteinExistence type="predicted"/>
<keyword evidence="3" id="KW-1185">Reference proteome</keyword>
<dbReference type="Proteomes" id="UP000294257">
    <property type="component" value="Unassembled WGS sequence"/>
</dbReference>
<feature type="compositionally biased region" description="Low complexity" evidence="1">
    <location>
        <begin position="245"/>
        <end position="255"/>
    </location>
</feature>
<dbReference type="AlphaFoldDB" id="A0A4V2ERL6"/>
<organism evidence="2 3">
    <name type="scientific">Herbihabitans rhizosphaerae</name>
    <dbReference type="NCBI Taxonomy" id="1872711"/>
    <lineage>
        <taxon>Bacteria</taxon>
        <taxon>Bacillati</taxon>
        <taxon>Actinomycetota</taxon>
        <taxon>Actinomycetes</taxon>
        <taxon>Pseudonocardiales</taxon>
        <taxon>Pseudonocardiaceae</taxon>
        <taxon>Herbihabitans</taxon>
    </lineage>
</organism>
<dbReference type="EMBL" id="SGWQ01000012">
    <property type="protein sequence ID" value="RZS32379.1"/>
    <property type="molecule type" value="Genomic_DNA"/>
</dbReference>
<evidence type="ECO:0008006" key="4">
    <source>
        <dbReference type="Google" id="ProtNLM"/>
    </source>
</evidence>
<dbReference type="SUPFAM" id="SSF51445">
    <property type="entry name" value="(Trans)glycosidases"/>
    <property type="match status" value="1"/>
</dbReference>
<reference evidence="2 3" key="1">
    <citation type="submission" date="2019-02" db="EMBL/GenBank/DDBJ databases">
        <title>Genomic Encyclopedia of Type Strains, Phase IV (KMG-IV): sequencing the most valuable type-strain genomes for metagenomic binning, comparative biology and taxonomic classification.</title>
        <authorList>
            <person name="Goeker M."/>
        </authorList>
    </citation>
    <scope>NUCLEOTIDE SEQUENCE [LARGE SCALE GENOMIC DNA]</scope>
    <source>
        <strain evidence="2 3">DSM 101727</strain>
    </source>
</reference>
<feature type="region of interest" description="Disordered" evidence="1">
    <location>
        <begin position="245"/>
        <end position="294"/>
    </location>
</feature>
<evidence type="ECO:0000313" key="2">
    <source>
        <dbReference type="EMBL" id="RZS32379.1"/>
    </source>
</evidence>
<dbReference type="RefSeq" id="WP_207222832.1">
    <property type="nucleotide sequence ID" value="NZ_SGWQ01000012.1"/>
</dbReference>
<sequence length="311" mass="34056">MTIPTPRYGANYVPSQGWFYSWLDFRADDVRRDFEDLLATIDIAAEFGLDVAVDLLQGHLSSFDFLPSWVLTWHRRSVFADAEVRDGIAAYVARLAGEISLRDNVFALTLGNEVNNLWPASGTTAEQSRRWAAELLEVAGKEAPELLCLHSVFDDAWYAPEHPFHPGDAVELGDLTTVHSWVFNGTSRIDGPLGPATTTHADYLVELAASADPGRAVWLQELGAPEPDVPAADAAEFTRRTLDAAAGHPASPGGPRTTSTRGSPTFPPASTTSACSPWTTSPSPPRWRWPSTCGPRTRRRVPRVHWCARPT</sequence>
<evidence type="ECO:0000313" key="3">
    <source>
        <dbReference type="Proteomes" id="UP000294257"/>
    </source>
</evidence>
<accession>A0A4V2ERL6</accession>
<name>A0A4V2ERL6_9PSEU</name>
<dbReference type="Gene3D" id="3.20.20.80">
    <property type="entry name" value="Glycosidases"/>
    <property type="match status" value="1"/>
</dbReference>
<evidence type="ECO:0000256" key="1">
    <source>
        <dbReference type="SAM" id="MobiDB-lite"/>
    </source>
</evidence>
<protein>
    <recommendedName>
        <fullName evidence="4">Cellulase (Glycosyl hydrolase family 5)</fullName>
    </recommendedName>
</protein>
<feature type="compositionally biased region" description="Low complexity" evidence="1">
    <location>
        <begin position="268"/>
        <end position="281"/>
    </location>
</feature>
<gene>
    <name evidence="2" type="ORF">EV193_11212</name>
</gene>